<sequence length="267" mass="30370">MTFRRTTLLGVYDLTTRKRVLSLLGQGYSLNTVSKQTGISRSAIRAWRDAGPEPKTGQRSLCPRCTRPRRGPEDRTAYAYLLGLYLGDGCISRLARTYSLRIACADAWPGLIDACEAAMTAVRPDNRVNRVRRQGCTMVTSHSNHWPCLFPQHGPGRKHERRIVLEDWQREIVDGQPWEFVRGLIHSDGCRVTNWTTRTVGGEPRRYEYPRYFFTNASDDIRGLFTRALDGLGVEWRSLRQSRRAQTLSIARRGSVALMDAHVGAKF</sequence>
<accession>A0A1I1MDG0</accession>
<dbReference type="AlphaFoldDB" id="A0A1I1MDG0"/>
<gene>
    <name evidence="1" type="ORF">SAMN05421773_106207</name>
</gene>
<protein>
    <recommendedName>
        <fullName evidence="3">Homeodomain-like domain-containing protein</fullName>
    </recommendedName>
</protein>
<dbReference type="EMBL" id="FOLM01000006">
    <property type="protein sequence ID" value="SFC83419.1"/>
    <property type="molecule type" value="Genomic_DNA"/>
</dbReference>
<evidence type="ECO:0000313" key="2">
    <source>
        <dbReference type="Proteomes" id="UP000199207"/>
    </source>
</evidence>
<dbReference type="STRING" id="910347.SAMN05421773_106207"/>
<proteinExistence type="predicted"/>
<organism evidence="1 2">
    <name type="scientific">Streptomyces aidingensis</name>
    <dbReference type="NCBI Taxonomy" id="910347"/>
    <lineage>
        <taxon>Bacteria</taxon>
        <taxon>Bacillati</taxon>
        <taxon>Actinomycetota</taxon>
        <taxon>Actinomycetes</taxon>
        <taxon>Kitasatosporales</taxon>
        <taxon>Streptomycetaceae</taxon>
        <taxon>Streptomyces</taxon>
    </lineage>
</organism>
<evidence type="ECO:0008006" key="3">
    <source>
        <dbReference type="Google" id="ProtNLM"/>
    </source>
</evidence>
<reference evidence="1 2" key="1">
    <citation type="submission" date="2016-10" db="EMBL/GenBank/DDBJ databases">
        <authorList>
            <person name="de Groot N.N."/>
        </authorList>
    </citation>
    <scope>NUCLEOTIDE SEQUENCE [LARGE SCALE GENOMIC DNA]</scope>
    <source>
        <strain evidence="1 2">CGMCC 4.5739</strain>
    </source>
</reference>
<dbReference type="Proteomes" id="UP000199207">
    <property type="component" value="Unassembled WGS sequence"/>
</dbReference>
<dbReference type="Gene3D" id="3.10.28.10">
    <property type="entry name" value="Homing endonucleases"/>
    <property type="match status" value="1"/>
</dbReference>
<keyword evidence="2" id="KW-1185">Reference proteome</keyword>
<name>A0A1I1MDG0_9ACTN</name>
<evidence type="ECO:0000313" key="1">
    <source>
        <dbReference type="EMBL" id="SFC83419.1"/>
    </source>
</evidence>
<dbReference type="InterPro" id="IPR027434">
    <property type="entry name" value="Homing_endonucl"/>
</dbReference>